<dbReference type="EMBL" id="LXTC01000004">
    <property type="protein sequence ID" value="OBA20605.1"/>
    <property type="molecule type" value="Genomic_DNA"/>
</dbReference>
<dbReference type="AlphaFoldDB" id="A0A1A0H9D4"/>
<name>A0A1A0H9D4_9ASCO</name>
<dbReference type="Proteomes" id="UP000092555">
    <property type="component" value="Unassembled WGS sequence"/>
</dbReference>
<gene>
    <name evidence="1" type="ORF">METBIDRAFT_201371</name>
</gene>
<keyword evidence="2" id="KW-1185">Reference proteome</keyword>
<organism evidence="1 2">
    <name type="scientific">Metschnikowia bicuspidata var. bicuspidata NRRL YB-4993</name>
    <dbReference type="NCBI Taxonomy" id="869754"/>
    <lineage>
        <taxon>Eukaryota</taxon>
        <taxon>Fungi</taxon>
        <taxon>Dikarya</taxon>
        <taxon>Ascomycota</taxon>
        <taxon>Saccharomycotina</taxon>
        <taxon>Pichiomycetes</taxon>
        <taxon>Metschnikowiaceae</taxon>
        <taxon>Metschnikowia</taxon>
    </lineage>
</organism>
<protein>
    <submittedName>
        <fullName evidence="1">Uncharacterized protein</fullName>
    </submittedName>
</protein>
<reference evidence="1 2" key="1">
    <citation type="submission" date="2016-05" db="EMBL/GenBank/DDBJ databases">
        <title>Comparative genomics of biotechnologically important yeasts.</title>
        <authorList>
            <consortium name="DOE Joint Genome Institute"/>
            <person name="Riley R."/>
            <person name="Haridas S."/>
            <person name="Wolfe K.H."/>
            <person name="Lopes M.R."/>
            <person name="Hittinger C.T."/>
            <person name="Goker M."/>
            <person name="Salamov A."/>
            <person name="Wisecaver J."/>
            <person name="Long T.M."/>
            <person name="Aerts A.L."/>
            <person name="Barry K."/>
            <person name="Choi C."/>
            <person name="Clum A."/>
            <person name="Coughlan A.Y."/>
            <person name="Deshpande S."/>
            <person name="Douglass A.P."/>
            <person name="Hanson S.J."/>
            <person name="Klenk H.-P."/>
            <person name="LaButti K."/>
            <person name="Lapidus A."/>
            <person name="Lindquist E."/>
            <person name="Lipzen A."/>
            <person name="Meier-kolthoff J.P."/>
            <person name="Ohm R.A."/>
            <person name="Otillar R.P."/>
            <person name="Pangilinan J."/>
            <person name="Peng Y."/>
            <person name="Rokas A."/>
            <person name="Rosa C.A."/>
            <person name="Scheuner C."/>
            <person name="Sibirny A.A."/>
            <person name="Slot J.C."/>
            <person name="Stielow J.B."/>
            <person name="Sun H."/>
            <person name="Kurtzman C.P."/>
            <person name="Blackwell M."/>
            <person name="Grigoriev I.V."/>
            <person name="Jeffries T.W."/>
        </authorList>
    </citation>
    <scope>NUCLEOTIDE SEQUENCE [LARGE SCALE GENOMIC DNA]</scope>
    <source>
        <strain evidence="1 2">NRRL YB-4993</strain>
    </source>
</reference>
<sequence>MHVAQRVSIDFFSQVRHEVVYLHTSFPRPTFLHSRTFLHRVFPRCCLSPKLFRIVLAQSTLRNHQQTWRWVYMNVPFLFSPACLGTSGNSSFCQIGESQFSRKTSRTSRICMCHRNSNPKTVMPSHQKSGVSRLFWTEHTDANAQWGRMQSAVCYFRTSRHLRLHTTPRISEYTMPCLRLSHMAIAYVK</sequence>
<dbReference type="RefSeq" id="XP_018711127.1">
    <property type="nucleotide sequence ID" value="XM_018854937.1"/>
</dbReference>
<comment type="caution">
    <text evidence="1">The sequence shown here is derived from an EMBL/GenBank/DDBJ whole genome shotgun (WGS) entry which is preliminary data.</text>
</comment>
<dbReference type="GeneID" id="30027913"/>
<proteinExistence type="predicted"/>
<evidence type="ECO:0000313" key="2">
    <source>
        <dbReference type="Proteomes" id="UP000092555"/>
    </source>
</evidence>
<accession>A0A1A0H9D4</accession>
<evidence type="ECO:0000313" key="1">
    <source>
        <dbReference type="EMBL" id="OBA20605.1"/>
    </source>
</evidence>